<evidence type="ECO:0000313" key="2">
    <source>
        <dbReference type="Proteomes" id="UP000054270"/>
    </source>
</evidence>
<sequence length="100" mass="11944">MVNLRNFRIVPIEDAISPFDNFLSRVQVTLKNLSDHFVNYRYLENGIWKGSTLQPHQIDPQPTTFQRDKTYSFEFRASGMLEKTMRTFTKDQDWDLSVYF</sequence>
<dbReference type="EMBL" id="KN817540">
    <property type="protein sequence ID" value="KJA23916.1"/>
    <property type="molecule type" value="Genomic_DNA"/>
</dbReference>
<dbReference type="OrthoDB" id="10620418at2759"/>
<proteinExistence type="predicted"/>
<gene>
    <name evidence="1" type="ORF">HYPSUDRAFT_39430</name>
</gene>
<evidence type="ECO:0000313" key="1">
    <source>
        <dbReference type="EMBL" id="KJA23916.1"/>
    </source>
</evidence>
<accession>A0A0D2P5F3</accession>
<reference evidence="2" key="1">
    <citation type="submission" date="2014-04" db="EMBL/GenBank/DDBJ databases">
        <title>Evolutionary Origins and Diversification of the Mycorrhizal Mutualists.</title>
        <authorList>
            <consortium name="DOE Joint Genome Institute"/>
            <consortium name="Mycorrhizal Genomics Consortium"/>
            <person name="Kohler A."/>
            <person name="Kuo A."/>
            <person name="Nagy L.G."/>
            <person name="Floudas D."/>
            <person name="Copeland A."/>
            <person name="Barry K.W."/>
            <person name="Cichocki N."/>
            <person name="Veneault-Fourrey C."/>
            <person name="LaButti K."/>
            <person name="Lindquist E.A."/>
            <person name="Lipzen A."/>
            <person name="Lundell T."/>
            <person name="Morin E."/>
            <person name="Murat C."/>
            <person name="Riley R."/>
            <person name="Ohm R."/>
            <person name="Sun H."/>
            <person name="Tunlid A."/>
            <person name="Henrissat B."/>
            <person name="Grigoriev I.V."/>
            <person name="Hibbett D.S."/>
            <person name="Martin F."/>
        </authorList>
    </citation>
    <scope>NUCLEOTIDE SEQUENCE [LARGE SCALE GENOMIC DNA]</scope>
    <source>
        <strain evidence="2">FD-334 SS-4</strain>
    </source>
</reference>
<protein>
    <submittedName>
        <fullName evidence="1">Uncharacterized protein</fullName>
    </submittedName>
</protein>
<feature type="non-terminal residue" evidence="1">
    <location>
        <position position="100"/>
    </location>
</feature>
<dbReference type="AlphaFoldDB" id="A0A0D2P5F3"/>
<dbReference type="Proteomes" id="UP000054270">
    <property type="component" value="Unassembled WGS sequence"/>
</dbReference>
<organism evidence="1 2">
    <name type="scientific">Hypholoma sublateritium (strain FD-334 SS-4)</name>
    <dbReference type="NCBI Taxonomy" id="945553"/>
    <lineage>
        <taxon>Eukaryota</taxon>
        <taxon>Fungi</taxon>
        <taxon>Dikarya</taxon>
        <taxon>Basidiomycota</taxon>
        <taxon>Agaricomycotina</taxon>
        <taxon>Agaricomycetes</taxon>
        <taxon>Agaricomycetidae</taxon>
        <taxon>Agaricales</taxon>
        <taxon>Agaricineae</taxon>
        <taxon>Strophariaceae</taxon>
        <taxon>Hypholoma</taxon>
    </lineage>
</organism>
<name>A0A0D2P5F3_HYPSF</name>
<keyword evidence="2" id="KW-1185">Reference proteome</keyword>